<accession>A0A0F9SCF3</accession>
<name>A0A0F9SCF3_9ZZZZ</name>
<protein>
    <submittedName>
        <fullName evidence="1">Uncharacterized protein</fullName>
    </submittedName>
</protein>
<dbReference type="Gene3D" id="1.10.3790.10">
    <property type="entry name" value="NinB"/>
    <property type="match status" value="1"/>
</dbReference>
<evidence type="ECO:0000313" key="1">
    <source>
        <dbReference type="EMBL" id="KKN59962.1"/>
    </source>
</evidence>
<dbReference type="EMBL" id="LAZR01000710">
    <property type="protein sequence ID" value="KKN59962.1"/>
    <property type="molecule type" value="Genomic_DNA"/>
</dbReference>
<dbReference type="AlphaFoldDB" id="A0A0F9SCF3"/>
<dbReference type="InterPro" id="IPR036619">
    <property type="entry name" value="NinB_sf"/>
</dbReference>
<sequence length="159" mass="18673">MKDLIIKHTAKVQANKLVMDNKELFQWDLENFEGKTIELVIKGIKNTRSILMNSYYWGVVIKALVDYFNSEQTFNRKVNADEVHELMKMKFLGTIVWNLPNGDEMESVETSKDLDNTEFIAYWENIIAWSVEMFNIKIPKPREKEMLIIDIEDANKHIG</sequence>
<proteinExistence type="predicted"/>
<reference evidence="1" key="1">
    <citation type="journal article" date="2015" name="Nature">
        <title>Complex archaea that bridge the gap between prokaryotes and eukaryotes.</title>
        <authorList>
            <person name="Spang A."/>
            <person name="Saw J.H."/>
            <person name="Jorgensen S.L."/>
            <person name="Zaremba-Niedzwiedzka K."/>
            <person name="Martijn J."/>
            <person name="Lind A.E."/>
            <person name="van Eijk R."/>
            <person name="Schleper C."/>
            <person name="Guy L."/>
            <person name="Ettema T.J."/>
        </authorList>
    </citation>
    <scope>NUCLEOTIDE SEQUENCE</scope>
</reference>
<organism evidence="1">
    <name type="scientific">marine sediment metagenome</name>
    <dbReference type="NCBI Taxonomy" id="412755"/>
    <lineage>
        <taxon>unclassified sequences</taxon>
        <taxon>metagenomes</taxon>
        <taxon>ecological metagenomes</taxon>
    </lineage>
</organism>
<gene>
    <name evidence="1" type="ORF">LCGC14_0537120</name>
</gene>
<comment type="caution">
    <text evidence="1">The sequence shown here is derived from an EMBL/GenBank/DDBJ whole genome shotgun (WGS) entry which is preliminary data.</text>
</comment>